<evidence type="ECO:0000256" key="3">
    <source>
        <dbReference type="ARBA" id="ARBA00023014"/>
    </source>
</evidence>
<evidence type="ECO:0000259" key="4">
    <source>
        <dbReference type="PROSITE" id="PS51918"/>
    </source>
</evidence>
<dbReference type="CDD" id="cd01335">
    <property type="entry name" value="Radical_SAM"/>
    <property type="match status" value="1"/>
</dbReference>
<name>C3NJF1_SACI1</name>
<dbReference type="InterPro" id="IPR007197">
    <property type="entry name" value="rSAM"/>
</dbReference>
<dbReference type="GO" id="GO:0003824">
    <property type="term" value="F:catalytic activity"/>
    <property type="evidence" value="ECO:0007669"/>
    <property type="project" value="InterPro"/>
</dbReference>
<accession>C3NJF1</accession>
<dbReference type="KEGG" id="sin:YN1551_2154"/>
<dbReference type="GO" id="GO:0046872">
    <property type="term" value="F:metal ion binding"/>
    <property type="evidence" value="ECO:0007669"/>
    <property type="project" value="UniProtKB-KW"/>
</dbReference>
<keyword evidence="1" id="KW-0479">Metal-binding</keyword>
<dbReference type="PROSITE" id="PS51918">
    <property type="entry name" value="RADICAL_SAM"/>
    <property type="match status" value="1"/>
</dbReference>
<dbReference type="GeneID" id="7809856"/>
<dbReference type="SUPFAM" id="SSF102114">
    <property type="entry name" value="Radical SAM enzymes"/>
    <property type="match status" value="1"/>
</dbReference>
<dbReference type="RefSeq" id="WP_012717769.1">
    <property type="nucleotide sequence ID" value="NC_012623.1"/>
</dbReference>
<evidence type="ECO:0000313" key="6">
    <source>
        <dbReference type="Proteomes" id="UP000006818"/>
    </source>
</evidence>
<dbReference type="SFLD" id="SFLDS00029">
    <property type="entry name" value="Radical_SAM"/>
    <property type="match status" value="1"/>
</dbReference>
<keyword evidence="3" id="KW-0411">Iron-sulfur</keyword>
<keyword evidence="2" id="KW-0408">Iron</keyword>
<dbReference type="PANTHER" id="PTHR43432:SF3">
    <property type="entry name" value="SLR0285 PROTEIN"/>
    <property type="match status" value="1"/>
</dbReference>
<protein>
    <submittedName>
        <fullName evidence="5">Radical SAM domain protein</fullName>
    </submittedName>
</protein>
<proteinExistence type="predicted"/>
<feature type="domain" description="Radical SAM core" evidence="4">
    <location>
        <begin position="95"/>
        <end position="349"/>
    </location>
</feature>
<dbReference type="InterPro" id="IPR040086">
    <property type="entry name" value="MJ0683-like"/>
</dbReference>
<dbReference type="HOGENOM" id="CLU_788990_0_0_2"/>
<evidence type="ECO:0000313" key="5">
    <source>
        <dbReference type="EMBL" id="ACP49168.1"/>
    </source>
</evidence>
<reference evidence="5 6" key="1">
    <citation type="journal article" date="2009" name="Proc. Natl. Acad. Sci. U.S.A.">
        <title>Biogeography of the Sulfolobus islandicus pan-genome.</title>
        <authorList>
            <person name="Reno M.L."/>
            <person name="Held N.L."/>
            <person name="Fields C.J."/>
            <person name="Burke P.V."/>
            <person name="Whitaker R.J."/>
        </authorList>
    </citation>
    <scope>NUCLEOTIDE SEQUENCE [LARGE SCALE GENOMIC DNA]</scope>
    <source>
        <strain evidence="6">Y.N.15.51 / Yellowstone #2</strain>
    </source>
</reference>
<dbReference type="Gene3D" id="3.80.30.30">
    <property type="match status" value="1"/>
</dbReference>
<dbReference type="GO" id="GO:0051536">
    <property type="term" value="F:iron-sulfur cluster binding"/>
    <property type="evidence" value="ECO:0007669"/>
    <property type="project" value="UniProtKB-KW"/>
</dbReference>
<dbReference type="Proteomes" id="UP000006818">
    <property type="component" value="Chromosome"/>
</dbReference>
<dbReference type="SFLD" id="SFLDG01084">
    <property type="entry name" value="Uncharacterised_Radical_SAM_Su"/>
    <property type="match status" value="1"/>
</dbReference>
<dbReference type="SMART" id="SM00729">
    <property type="entry name" value="Elp3"/>
    <property type="match status" value="1"/>
</dbReference>
<dbReference type="PANTHER" id="PTHR43432">
    <property type="entry name" value="SLR0285 PROTEIN"/>
    <property type="match status" value="1"/>
</dbReference>
<dbReference type="InterPro" id="IPR006638">
    <property type="entry name" value="Elp3/MiaA/NifB-like_rSAM"/>
</dbReference>
<dbReference type="Pfam" id="PF04055">
    <property type="entry name" value="Radical_SAM"/>
    <property type="match status" value="1"/>
</dbReference>
<dbReference type="InterPro" id="IPR058240">
    <property type="entry name" value="rSAM_sf"/>
</dbReference>
<evidence type="ECO:0000256" key="2">
    <source>
        <dbReference type="ARBA" id="ARBA00023004"/>
    </source>
</evidence>
<sequence length="351" mass="40606">MALNEIEIKKDNDEQDDTLSIINNLLHRRRSEAAKKAHETIRKRKIAKNMTIHFTLDNFEFDKDVRKVSFGEYEIRPPLIKPSKLTYVEKGGVGKELSDGWAINFAIGCIHACPFCYVDNIHKRFSFARVGNIVQRPWGMYFLKPKNIDETIEKTPWKKWRGKLVMMSSTHDPYLPQLYPIPRKILEKALPAGVRFLIQTRSMLVLKDLDLLSKYKNQVILQVSIATLNEKFASIIEPRAPPPKARLEVLRKAKEAGLKVGVIVAPVFPPNKVRGEIEEDLDGIMKELADIGVNQVFGEMLHERGMNMEYIESLLGEKITIDKENDEKLGKIFTILLAKYRLKGRWWYERF</sequence>
<evidence type="ECO:0000256" key="1">
    <source>
        <dbReference type="ARBA" id="ARBA00022723"/>
    </source>
</evidence>
<dbReference type="EMBL" id="CP001404">
    <property type="protein sequence ID" value="ACP49168.1"/>
    <property type="molecule type" value="Genomic_DNA"/>
</dbReference>
<gene>
    <name evidence="5" type="ordered locus">YN1551_2154</name>
</gene>
<dbReference type="AlphaFoldDB" id="C3NJF1"/>
<organism evidence="5 6">
    <name type="scientific">Saccharolobus islandicus (strain Y.N.15.51 / Yellowstone #2)</name>
    <name type="common">Sulfolobus islandicus</name>
    <dbReference type="NCBI Taxonomy" id="419942"/>
    <lineage>
        <taxon>Archaea</taxon>
        <taxon>Thermoproteota</taxon>
        <taxon>Thermoprotei</taxon>
        <taxon>Sulfolobales</taxon>
        <taxon>Sulfolobaceae</taxon>
        <taxon>Saccharolobus</taxon>
    </lineage>
</organism>